<sequence>MVSEGPKGTSKYEFRSARMFVSSEASRRMAVTQLLRWLLFNGLRRRGNMTI</sequence>
<dbReference type="PATRIC" id="fig|1265738.3.peg.4845"/>
<protein>
    <submittedName>
        <fullName evidence="1">Uncharacterized protein</fullName>
    </submittedName>
</protein>
<dbReference type="AlphaFoldDB" id="M5RFU9"/>
<evidence type="ECO:0000313" key="1">
    <source>
        <dbReference type="EMBL" id="EMI18260.1"/>
    </source>
</evidence>
<evidence type="ECO:0000313" key="2">
    <source>
        <dbReference type="Proteomes" id="UP000011991"/>
    </source>
</evidence>
<reference evidence="1 2" key="1">
    <citation type="journal article" date="2013" name="Mar. Genomics">
        <title>Expression of sulfatases in Rhodopirellula baltica and the diversity of sulfatases in the genus Rhodopirellula.</title>
        <authorList>
            <person name="Wegner C.E."/>
            <person name="Richter-Heitmann T."/>
            <person name="Klindworth A."/>
            <person name="Klockow C."/>
            <person name="Richter M."/>
            <person name="Achstetter T."/>
            <person name="Glockner F.O."/>
            <person name="Harder J."/>
        </authorList>
    </citation>
    <scope>NUCLEOTIDE SEQUENCE [LARGE SCALE GENOMIC DNA]</scope>
    <source>
        <strain evidence="1 2">SM1</strain>
    </source>
</reference>
<accession>M5RFU9</accession>
<dbReference type="Proteomes" id="UP000011991">
    <property type="component" value="Unassembled WGS sequence"/>
</dbReference>
<dbReference type="EMBL" id="ANOG01000687">
    <property type="protein sequence ID" value="EMI18260.1"/>
    <property type="molecule type" value="Genomic_DNA"/>
</dbReference>
<organism evidence="1 2">
    <name type="scientific">Rhodopirellula maiorica SM1</name>
    <dbReference type="NCBI Taxonomy" id="1265738"/>
    <lineage>
        <taxon>Bacteria</taxon>
        <taxon>Pseudomonadati</taxon>
        <taxon>Planctomycetota</taxon>
        <taxon>Planctomycetia</taxon>
        <taxon>Pirellulales</taxon>
        <taxon>Pirellulaceae</taxon>
        <taxon>Novipirellula</taxon>
    </lineage>
</organism>
<name>M5RFU9_9BACT</name>
<keyword evidence="2" id="KW-1185">Reference proteome</keyword>
<gene>
    <name evidence="1" type="ORF">RMSM_04821</name>
</gene>
<proteinExistence type="predicted"/>
<comment type="caution">
    <text evidence="1">The sequence shown here is derived from an EMBL/GenBank/DDBJ whole genome shotgun (WGS) entry which is preliminary data.</text>
</comment>